<dbReference type="CDD" id="cd00077">
    <property type="entry name" value="HDc"/>
    <property type="match status" value="1"/>
</dbReference>
<feature type="domain" description="HD-GYP" evidence="2">
    <location>
        <begin position="130"/>
        <end position="340"/>
    </location>
</feature>
<evidence type="ECO:0000259" key="2">
    <source>
        <dbReference type="PROSITE" id="PS51832"/>
    </source>
</evidence>
<proteinExistence type="predicted"/>
<reference evidence="3 4" key="1">
    <citation type="submission" date="2016-10" db="EMBL/GenBank/DDBJ databases">
        <authorList>
            <person name="de Groot N.N."/>
        </authorList>
    </citation>
    <scope>NUCLEOTIDE SEQUENCE [LARGE SCALE GENOMIC DNA]</scope>
    <source>
        <strain evidence="3 4">DSM 2784</strain>
    </source>
</reference>
<dbReference type="RefSeq" id="WP_092591575.1">
    <property type="nucleotide sequence ID" value="NZ_FMWL01000012.1"/>
</dbReference>
<dbReference type="OrthoDB" id="9805474at2"/>
<dbReference type="AlphaFoldDB" id="A0A1G5S2S6"/>
<dbReference type="InterPro" id="IPR037522">
    <property type="entry name" value="HD_GYP_dom"/>
</dbReference>
<organism evidence="3 4">
    <name type="scientific">Acidaminobacter hydrogenoformans DSM 2784</name>
    <dbReference type="NCBI Taxonomy" id="1120920"/>
    <lineage>
        <taxon>Bacteria</taxon>
        <taxon>Bacillati</taxon>
        <taxon>Bacillota</taxon>
        <taxon>Clostridia</taxon>
        <taxon>Peptostreptococcales</taxon>
        <taxon>Acidaminobacteraceae</taxon>
        <taxon>Acidaminobacter</taxon>
    </lineage>
</organism>
<feature type="transmembrane region" description="Helical" evidence="1">
    <location>
        <begin position="15"/>
        <end position="36"/>
    </location>
</feature>
<evidence type="ECO:0000313" key="3">
    <source>
        <dbReference type="EMBL" id="SCZ80437.1"/>
    </source>
</evidence>
<dbReference type="SUPFAM" id="SSF109604">
    <property type="entry name" value="HD-domain/PDEase-like"/>
    <property type="match status" value="1"/>
</dbReference>
<feature type="transmembrane region" description="Helical" evidence="1">
    <location>
        <begin position="95"/>
        <end position="113"/>
    </location>
</feature>
<gene>
    <name evidence="3" type="ORF">SAMN03080599_02270</name>
</gene>
<dbReference type="Proteomes" id="UP000199208">
    <property type="component" value="Unassembled WGS sequence"/>
</dbReference>
<evidence type="ECO:0000313" key="4">
    <source>
        <dbReference type="Proteomes" id="UP000199208"/>
    </source>
</evidence>
<protein>
    <recommendedName>
        <fullName evidence="2">HD-GYP domain-containing protein</fullName>
    </recommendedName>
</protein>
<dbReference type="STRING" id="1120920.SAMN03080599_02270"/>
<dbReference type="SMART" id="SM00471">
    <property type="entry name" value="HDc"/>
    <property type="match status" value="1"/>
</dbReference>
<dbReference type="Gene3D" id="1.10.3210.10">
    <property type="entry name" value="Hypothetical protein af1432"/>
    <property type="match status" value="1"/>
</dbReference>
<keyword evidence="1" id="KW-1133">Transmembrane helix</keyword>
<keyword evidence="1" id="KW-0812">Transmembrane</keyword>
<dbReference type="PROSITE" id="PS51832">
    <property type="entry name" value="HD_GYP"/>
    <property type="match status" value="1"/>
</dbReference>
<dbReference type="Pfam" id="PF13487">
    <property type="entry name" value="HD_5"/>
    <property type="match status" value="1"/>
</dbReference>
<dbReference type="InterPro" id="IPR003607">
    <property type="entry name" value="HD/PDEase_dom"/>
</dbReference>
<accession>A0A1G5S2S6</accession>
<dbReference type="EMBL" id="FMWL01000012">
    <property type="protein sequence ID" value="SCZ80437.1"/>
    <property type="molecule type" value="Genomic_DNA"/>
</dbReference>
<feature type="transmembrane region" description="Helical" evidence="1">
    <location>
        <begin position="48"/>
        <end position="75"/>
    </location>
</feature>
<dbReference type="PANTHER" id="PTHR45228">
    <property type="entry name" value="CYCLIC DI-GMP PHOSPHODIESTERASE TM_0186-RELATED"/>
    <property type="match status" value="1"/>
</dbReference>
<keyword evidence="4" id="KW-1185">Reference proteome</keyword>
<dbReference type="InterPro" id="IPR052020">
    <property type="entry name" value="Cyclic_di-GMP/3'3'-cGAMP_PDE"/>
</dbReference>
<evidence type="ECO:0000256" key="1">
    <source>
        <dbReference type="SAM" id="Phobius"/>
    </source>
</evidence>
<sequence length="345" mass="39476">MDELILNINPQKQKMFKITCTLFSYILSMLIAWFVFYHGGTKTIFSNLMFIPISILSSVLGKKYGVIHAIFSGLLLGPHMPLSSEDLIMQQPLNWHLRIFIYVFVATMVGYFSDKYKQNMKVIIDKESEIVESRLATIYSLVKLAEMRDDDTGAHIVRVSKFCKLIALQLRSSKKYRELLTDTYIDDLAKAAPLHDIGKVGIPDSILSKPGKLTDEEYEIMKKHTTIGASTLGEVRKRFPDNNFITVGSRIALYHHEKWDGTGYPHGLVEDEIPLSARIMAVADVYDALRSRRVYKAPFSHQESIEIIAKDSGKHFDPEIVEVFLECAAEIEFIYKYTTYSDFDY</sequence>
<name>A0A1G5S2S6_9FIRM</name>
<keyword evidence="1" id="KW-0472">Membrane</keyword>